<protein>
    <submittedName>
        <fullName evidence="1">Uncharacterized protein</fullName>
    </submittedName>
</protein>
<dbReference type="AlphaFoldDB" id="A0A3Q8SUL4"/>
<accession>A0A3Q8SUL4</accession>
<evidence type="ECO:0000313" key="2">
    <source>
        <dbReference type="Proteomes" id="UP000267945"/>
    </source>
</evidence>
<dbReference type="RefSeq" id="WP_014919283.1">
    <property type="nucleotide sequence ID" value="NZ_CP019581.1"/>
</dbReference>
<dbReference type="GeneID" id="99757205"/>
<dbReference type="SUPFAM" id="SSF52540">
    <property type="entry name" value="P-loop containing nucleoside triphosphate hydrolases"/>
    <property type="match status" value="1"/>
</dbReference>
<sequence>MPEKRRVPKRIAQTVLNSLKGGVVPRIGLPYITVGRKEEIEALIHDVDIIQDGGASFRFIVGRYGSGKSFLLQTIRNYVMDKNFVVVDGDLSPERRLQGSKGQGLATYRELIQNLSTKTRPEGGALTLILDRWINSVQSQVAQSGIANDDPKFEAEVDKKIYAVISSLNELVHGFDFAKLLNMYYHAYMSNDDETKAKVLKWFRGEYSHKTEAKKDLGVDIIISDSDWYEYLKLFAAFFRQAGYAGLMIMIDELVNIFKIPNAISRQYNYEKILTMYNDTLQGKAKYLGIIMCGTPQAIEDRRRGVYSYEALRSRLATGKFVQDGARDMYAPVIKLHPLTAEEMLVLTEKLADMHANLYGYERTITNDDLAQFIKIEYARVGADTNITPREIIRDFIELLDIVWQNPDTKITDLLNSDRFSYAKSEAVSDNKEQDYTEFRI</sequence>
<evidence type="ECO:0000313" key="1">
    <source>
        <dbReference type="EMBL" id="AZK91295.1"/>
    </source>
</evidence>
<dbReference type="Gene3D" id="3.40.50.300">
    <property type="entry name" value="P-loop containing nucleotide triphosphate hydrolases"/>
    <property type="match status" value="1"/>
</dbReference>
<dbReference type="InterPro" id="IPR027417">
    <property type="entry name" value="P-loop_NTPase"/>
</dbReference>
<reference evidence="1 2" key="1">
    <citation type="submission" date="2017-02" db="EMBL/GenBank/DDBJ databases">
        <title>Complete genome sequence of Lactobacillus helveticus.</title>
        <authorList>
            <person name="Kim J.F."/>
            <person name="Chung Y."/>
            <person name="Kwak M."/>
        </authorList>
    </citation>
    <scope>NUCLEOTIDE SEQUENCE [LARGE SCALE GENOMIC DNA]</scope>
    <source>
        <strain evidence="1 2">LH5</strain>
    </source>
</reference>
<dbReference type="EMBL" id="CP019581">
    <property type="protein sequence ID" value="AZK91295.1"/>
    <property type="molecule type" value="Genomic_DNA"/>
</dbReference>
<dbReference type="Pfam" id="PF10923">
    <property type="entry name" value="BrxC_BrxD"/>
    <property type="match status" value="1"/>
</dbReference>
<gene>
    <name evidence="1" type="ORF">LH5_01049</name>
</gene>
<proteinExistence type="predicted"/>
<dbReference type="InterPro" id="IPR021228">
    <property type="entry name" value="BrxD"/>
</dbReference>
<name>A0A3Q8SUL4_LACHE</name>
<dbReference type="Proteomes" id="UP000267945">
    <property type="component" value="Chromosome"/>
</dbReference>
<organism evidence="1 2">
    <name type="scientific">Lactobacillus helveticus</name>
    <name type="common">Lactobacillus suntoryeus</name>
    <dbReference type="NCBI Taxonomy" id="1587"/>
    <lineage>
        <taxon>Bacteria</taxon>
        <taxon>Bacillati</taxon>
        <taxon>Bacillota</taxon>
        <taxon>Bacilli</taxon>
        <taxon>Lactobacillales</taxon>
        <taxon>Lactobacillaceae</taxon>
        <taxon>Lactobacillus</taxon>
    </lineage>
</organism>